<reference evidence="1 2" key="1">
    <citation type="journal article" date="2024" name="G3 (Bethesda)">
        <title>Genome assembly of Hibiscus sabdariffa L. provides insights into metabolisms of medicinal natural products.</title>
        <authorList>
            <person name="Kim T."/>
        </authorList>
    </citation>
    <scope>NUCLEOTIDE SEQUENCE [LARGE SCALE GENOMIC DNA]</scope>
    <source>
        <strain evidence="1">TK-2024</strain>
        <tissue evidence="1">Old leaves</tissue>
    </source>
</reference>
<dbReference type="EMBL" id="JBBPBN010000042">
    <property type="protein sequence ID" value="KAK8997693.1"/>
    <property type="molecule type" value="Genomic_DNA"/>
</dbReference>
<evidence type="ECO:0000313" key="1">
    <source>
        <dbReference type="EMBL" id="KAK8997693.1"/>
    </source>
</evidence>
<sequence length="174" mass="19600">MGGCERLRGKVEGTDDRWIGENCFRFTGFLYDSCNVGGVVSFLFWGRIKDDVIPSNDEERSEHRSWWTVMNWFGLEINREVSEINVLSSFAQTSSQMDLESYSFAILDEWNTLYHRFLKDCYGSKVEEDGARVFLSLDMGLGGLVLSIGPLPNLHTTVCVGGGFSFSLIGILLD</sequence>
<organism evidence="1 2">
    <name type="scientific">Hibiscus sabdariffa</name>
    <name type="common">roselle</name>
    <dbReference type="NCBI Taxonomy" id="183260"/>
    <lineage>
        <taxon>Eukaryota</taxon>
        <taxon>Viridiplantae</taxon>
        <taxon>Streptophyta</taxon>
        <taxon>Embryophyta</taxon>
        <taxon>Tracheophyta</taxon>
        <taxon>Spermatophyta</taxon>
        <taxon>Magnoliopsida</taxon>
        <taxon>eudicotyledons</taxon>
        <taxon>Gunneridae</taxon>
        <taxon>Pentapetalae</taxon>
        <taxon>rosids</taxon>
        <taxon>malvids</taxon>
        <taxon>Malvales</taxon>
        <taxon>Malvaceae</taxon>
        <taxon>Malvoideae</taxon>
        <taxon>Hibiscus</taxon>
    </lineage>
</organism>
<protein>
    <submittedName>
        <fullName evidence="1">Uncharacterized protein</fullName>
    </submittedName>
</protein>
<comment type="caution">
    <text evidence="1">The sequence shown here is derived from an EMBL/GenBank/DDBJ whole genome shotgun (WGS) entry which is preliminary data.</text>
</comment>
<name>A0ABR2QAJ0_9ROSI</name>
<keyword evidence="2" id="KW-1185">Reference proteome</keyword>
<dbReference type="Proteomes" id="UP001396334">
    <property type="component" value="Unassembled WGS sequence"/>
</dbReference>
<accession>A0ABR2QAJ0</accession>
<evidence type="ECO:0000313" key="2">
    <source>
        <dbReference type="Proteomes" id="UP001396334"/>
    </source>
</evidence>
<proteinExistence type="predicted"/>
<gene>
    <name evidence="1" type="ORF">V6N11_012238</name>
</gene>